<evidence type="ECO:0000313" key="2">
    <source>
        <dbReference type="EMBL" id="CAK9040783.1"/>
    </source>
</evidence>
<gene>
    <name evidence="2" type="ORF">SCF082_LOCUS23656</name>
</gene>
<reference evidence="2 3" key="1">
    <citation type="submission" date="2024-02" db="EMBL/GenBank/DDBJ databases">
        <authorList>
            <person name="Chen Y."/>
            <person name="Shah S."/>
            <person name="Dougan E. K."/>
            <person name="Thang M."/>
            <person name="Chan C."/>
        </authorList>
    </citation>
    <scope>NUCLEOTIDE SEQUENCE [LARGE SCALE GENOMIC DNA]</scope>
</reference>
<keyword evidence="3" id="KW-1185">Reference proteome</keyword>
<evidence type="ECO:0000256" key="1">
    <source>
        <dbReference type="SAM" id="MobiDB-lite"/>
    </source>
</evidence>
<feature type="non-terminal residue" evidence="2">
    <location>
        <position position="649"/>
    </location>
</feature>
<feature type="region of interest" description="Disordered" evidence="1">
    <location>
        <begin position="21"/>
        <end position="45"/>
    </location>
</feature>
<organism evidence="2 3">
    <name type="scientific">Durusdinium trenchii</name>
    <dbReference type="NCBI Taxonomy" id="1381693"/>
    <lineage>
        <taxon>Eukaryota</taxon>
        <taxon>Sar</taxon>
        <taxon>Alveolata</taxon>
        <taxon>Dinophyceae</taxon>
        <taxon>Suessiales</taxon>
        <taxon>Symbiodiniaceae</taxon>
        <taxon>Durusdinium</taxon>
    </lineage>
</organism>
<comment type="caution">
    <text evidence="2">The sequence shown here is derived from an EMBL/GenBank/DDBJ whole genome shotgun (WGS) entry which is preliminary data.</text>
</comment>
<dbReference type="EMBL" id="CAXAMM010017272">
    <property type="protein sequence ID" value="CAK9040783.1"/>
    <property type="molecule type" value="Genomic_DNA"/>
</dbReference>
<proteinExistence type="predicted"/>
<accession>A0ABP0LNJ6</accession>
<evidence type="ECO:0000313" key="3">
    <source>
        <dbReference type="Proteomes" id="UP001642464"/>
    </source>
</evidence>
<sequence length="649" mass="72896">MIPDRRMIFELEQVPVHGWEKRESGKAGKRVAAARARSKPGTRRANGCVNCRGRAQELMTPEKMVAWKDGQGNLKEADIDVVRHNLREIVKVVPDLHKYRYLTKKTGGGPSKAMKAVLSWLKNNKGAAVDSLKQQLRTGTDDCCKEFEKAFVFLEHFAVGGRACLEEKGRNSTVKKLHEALRVTQKKSTSKKRKVGNFEIFVVASLTQTSAMLRLKKEVTTSTGGEIFEIRCRSTLLLRNTSAACIQRAARAFLARVRRCRDAQNHDWEEFSREVRERSQVEPLFGSDDRALQLDPVKVGFGVFHNQLLINAEAADELRDAMAHFSDSEINLPGFSFSTSDCGSEGGKSFGSDGAFSNRSSGFEDSCSETRMFPAFHALRMAVVTSWIFQRRLAREHLAGVPEEEIHGRSTDEKSFAGTMARSSPVVPFGSNPARFSRMERLFLLLTLFVHISVWVLLAPPGQERDNTLHKLTDEADRSVHPGPVNFGERFVQRDKSDFGMLVPEETKLSTGQRLNFFGFERVNLVVSYVDEVAWHAPRFLMPVKGKFSSASKGCDSIAVVYFDRPLVTPQSWLTLLRGLKVRQFKVGRLFRMNRGYTFVLHRASSRICTMVPNAFKNQRAAGAFPAQSWCHEQCERGLSAAAEKTTYG</sequence>
<name>A0ABP0LNJ6_9DINO</name>
<protein>
    <submittedName>
        <fullName evidence="2">Uncharacterized protein</fullName>
    </submittedName>
</protein>
<dbReference type="Proteomes" id="UP001642464">
    <property type="component" value="Unassembled WGS sequence"/>
</dbReference>